<evidence type="ECO:0000259" key="5">
    <source>
        <dbReference type="PROSITE" id="PS50048"/>
    </source>
</evidence>
<dbReference type="InterPro" id="IPR036864">
    <property type="entry name" value="Zn2-C6_fun-type_DNA-bd_sf"/>
</dbReference>
<dbReference type="GO" id="GO:0008270">
    <property type="term" value="F:zinc ion binding"/>
    <property type="evidence" value="ECO:0007669"/>
    <property type="project" value="InterPro"/>
</dbReference>
<proteinExistence type="inferred from homology"/>
<evidence type="ECO:0000256" key="1">
    <source>
        <dbReference type="ARBA" id="ARBA00007865"/>
    </source>
</evidence>
<dbReference type="InterPro" id="IPR011042">
    <property type="entry name" value="6-blade_b-propeller_TolB-like"/>
</dbReference>
<dbReference type="CDD" id="cd12148">
    <property type="entry name" value="fungal_TF_MHR"/>
    <property type="match status" value="1"/>
</dbReference>
<dbReference type="GO" id="GO:0000981">
    <property type="term" value="F:DNA-binding transcription factor activity, RNA polymerase II-specific"/>
    <property type="evidence" value="ECO:0007669"/>
    <property type="project" value="InterPro"/>
</dbReference>
<dbReference type="InterPro" id="IPR007325">
    <property type="entry name" value="KFase/CYL"/>
</dbReference>
<evidence type="ECO:0000256" key="4">
    <source>
        <dbReference type="SAM" id="MobiDB-lite"/>
    </source>
</evidence>
<keyword evidence="2" id="KW-0479">Metal-binding</keyword>
<evidence type="ECO:0000256" key="2">
    <source>
        <dbReference type="ARBA" id="ARBA00022723"/>
    </source>
</evidence>
<feature type="compositionally biased region" description="Polar residues" evidence="4">
    <location>
        <begin position="20"/>
        <end position="30"/>
    </location>
</feature>
<gene>
    <name evidence="6" type="ORF">GQ607_000540</name>
</gene>
<dbReference type="SUPFAM" id="SSF63829">
    <property type="entry name" value="Calcium-dependent phosphotriesterase"/>
    <property type="match status" value="1"/>
</dbReference>
<dbReference type="EMBL" id="WOWK01000001">
    <property type="protein sequence ID" value="KAF0332524.1"/>
    <property type="molecule type" value="Genomic_DNA"/>
</dbReference>
<feature type="domain" description="Zn(2)-C6 fungal-type" evidence="5">
    <location>
        <begin position="39"/>
        <end position="69"/>
    </location>
</feature>
<feature type="region of interest" description="Disordered" evidence="4">
    <location>
        <begin position="618"/>
        <end position="643"/>
    </location>
</feature>
<dbReference type="PROSITE" id="PS50048">
    <property type="entry name" value="ZN2_CY6_FUNGAL_2"/>
    <property type="match status" value="1"/>
</dbReference>
<evidence type="ECO:0000313" key="6">
    <source>
        <dbReference type="EMBL" id="KAF0332524.1"/>
    </source>
</evidence>
<dbReference type="CDD" id="cd00067">
    <property type="entry name" value="GAL4"/>
    <property type="match status" value="1"/>
</dbReference>
<sequence length="1446" mass="158547">MPTPTSNSDHAASPAEIPRPSTSGPTSSATRKSRRYGFACSSCKSRKVKCSGHRPICTGCRRSGEECVWPAPTSAESRLREANARIRSLEASMREPENETSRSPNTNQRHETYTPQTNATSDSTHGPSNDGSRATAATEPDGEGCLRFQVGIGEDGAVIYNGPTSRFHAGALEEDNLNEASDPIRGHIETLQSQYALMDSVWLPLIAAKPGMNATGVDATTGMALLDIYWSWLHPLHSCVYRPILMMGLALGGPYCSDFLLLCIFGLAARHLPEEASDNSGVSKGERFIARARELLLQEMAATKPAIPTIQGLLILGGRQCASGKSSEGWLYTGMAIRMMKDIGLHLDITKLSRLERWTPAEIETRKRLYNSAYIWDKTLSLALGRPPSLTRRPYPAQEILDKVDDQRLWKPVHATEVSENYVLLPSWTTLTFCAFCHLHEITTSMMLLFSSVTKNDEFASQIADIDSKIHQWYDGMPAALKIEDISGLRRSPPPHIVSLNLLYHALHILLRRPYLSSSDKDLKERSMKVCIEHSKKIHAIHSLYSQTFPHRLMTYQVSYCIYTAATVETEELKRATTQQDREDAAARLAAAFRILQKEASHTPGSGRSLDTIRRLLSTGQPSRNGGQENTPMPRNHVQQTNQRQLRTMNTENNGGGFANGTSGPLGSVPGSYSVSADSSATNNNNSLFPAADDGVWSDDILYGDEQRQAKNRFLIWFAIMMSSSFVLISLIVTLGSFLRDVPQAQAASIPLVNPRASTDNFPTAYEVPAGLRNVFPAENFNRNVTTTWWSTEVLDGHSTEAAAEASAALANASFIVLDKDMYQILQVSDGTELAAIESIFDFPPGPSFSRRIVHDGTVFSPECNCIFFAELHPPKEGFSADAMPWVWRVNLNDTPPTTEKVYLSPQLTVPNGAYYHNGSVYWAQEGNYTNPGGIVRMNPLTLETDIVLDNFFGHRFNSPNDVVITRDGVAYFTDGYYGCDNFNDTLKPELANGVWRWDMGTGDLRMVAGAGGGPFTNPNGVALNLEEDKLYVTNRGNASDNLAGGRTIYEYQSHSTGLPLRGGDVFAYADSGFPDGIKMDRDGRVYGGVTGGVSVFDSSGKQLGIIKVAEGDVAVNMQNMGAITTTKTSSRPSFSELPLRKGDPKASAWGLWGAEDELGTLNLLNPSLVKAATAEVVTGETVPLNLPLNAFIQPMNPVRKPCSHTIIAKGHANDDELDTNTQGSSHWDGPRHYPYQSTLQYYNGVTQDDISGPKANLKIGVQNIANKTITGRGVLLDWHSWAIERGIQIDPFSAHGIPLSELKAVARAQKVHFRPGDILLVRTGWLEAYRALSMDQQAALPRRQVRSSCGVEATEESIQWHWDNAFAAVASDTVAYEAWPSPKLWGVSMHEVFLSGWGMPFGESFDLEDLAAKCKKGQRWSFMFVSVPLNVPGGVASPPGAVAIF</sequence>
<feature type="compositionally biased region" description="Polar residues" evidence="4">
    <location>
        <begin position="1"/>
        <end position="10"/>
    </location>
</feature>
<dbReference type="GO" id="GO:0019441">
    <property type="term" value="P:L-tryptophan catabolic process to kynurenine"/>
    <property type="evidence" value="ECO:0007669"/>
    <property type="project" value="InterPro"/>
</dbReference>
<protein>
    <submittedName>
        <fullName evidence="6">Fungal specific transcription factor domain-containing protein</fullName>
    </submittedName>
</protein>
<dbReference type="PROSITE" id="PS00463">
    <property type="entry name" value="ZN2_CY6_FUNGAL_1"/>
    <property type="match status" value="1"/>
</dbReference>
<keyword evidence="7" id="KW-1185">Reference proteome</keyword>
<dbReference type="Proteomes" id="UP000434172">
    <property type="component" value="Unassembled WGS sequence"/>
</dbReference>
<dbReference type="InterPro" id="IPR007219">
    <property type="entry name" value="XnlR_reg_dom"/>
</dbReference>
<dbReference type="Pfam" id="PF08450">
    <property type="entry name" value="SGL"/>
    <property type="match status" value="1"/>
</dbReference>
<dbReference type="PANTHER" id="PTHR34861">
    <property type="match status" value="1"/>
</dbReference>
<reference evidence="6 7" key="1">
    <citation type="submission" date="2019-12" db="EMBL/GenBank/DDBJ databases">
        <title>A genome sequence resource for the geographically widespread anthracnose pathogen Colletotrichum asianum.</title>
        <authorList>
            <person name="Meng Y."/>
        </authorList>
    </citation>
    <scope>NUCLEOTIDE SEQUENCE [LARGE SCALE GENOMIC DNA]</scope>
    <source>
        <strain evidence="6 7">ICMP 18580</strain>
    </source>
</reference>
<dbReference type="InterPro" id="IPR001138">
    <property type="entry name" value="Zn2Cys6_DnaBD"/>
</dbReference>
<accession>A0A8H3WSU1</accession>
<feature type="region of interest" description="Disordered" evidence="4">
    <location>
        <begin position="1"/>
        <end position="39"/>
    </location>
</feature>
<dbReference type="Gene3D" id="4.10.240.10">
    <property type="entry name" value="Zn(2)-C6 fungal-type DNA-binding domain"/>
    <property type="match status" value="1"/>
</dbReference>
<dbReference type="InterPro" id="IPR037175">
    <property type="entry name" value="KFase_sf"/>
</dbReference>
<feature type="compositionally biased region" description="Basic and acidic residues" evidence="4">
    <location>
        <begin position="88"/>
        <end position="100"/>
    </location>
</feature>
<dbReference type="InterPro" id="IPR013658">
    <property type="entry name" value="SGL"/>
</dbReference>
<feature type="compositionally biased region" description="Polar residues" evidence="4">
    <location>
        <begin position="101"/>
        <end position="132"/>
    </location>
</feature>
<dbReference type="SUPFAM" id="SSF57701">
    <property type="entry name" value="Zn2/Cys6 DNA-binding domain"/>
    <property type="match status" value="1"/>
</dbReference>
<dbReference type="OrthoDB" id="4161332at2759"/>
<dbReference type="Pfam" id="PF00172">
    <property type="entry name" value="Zn_clus"/>
    <property type="match status" value="1"/>
</dbReference>
<dbReference type="GO" id="GO:0003677">
    <property type="term" value="F:DNA binding"/>
    <property type="evidence" value="ECO:0007669"/>
    <property type="project" value="InterPro"/>
</dbReference>
<dbReference type="GO" id="GO:0006351">
    <property type="term" value="P:DNA-templated transcription"/>
    <property type="evidence" value="ECO:0007669"/>
    <property type="project" value="InterPro"/>
</dbReference>
<evidence type="ECO:0000256" key="3">
    <source>
        <dbReference type="ARBA" id="ARBA00023242"/>
    </source>
</evidence>
<dbReference type="Pfam" id="PF04082">
    <property type="entry name" value="Fungal_trans"/>
    <property type="match status" value="1"/>
</dbReference>
<dbReference type="Gene3D" id="3.50.30.50">
    <property type="entry name" value="Putative cyclase"/>
    <property type="match status" value="1"/>
</dbReference>
<keyword evidence="3" id="KW-0539">Nucleus</keyword>
<organism evidence="6 7">
    <name type="scientific">Colletotrichum asianum</name>
    <dbReference type="NCBI Taxonomy" id="702518"/>
    <lineage>
        <taxon>Eukaryota</taxon>
        <taxon>Fungi</taxon>
        <taxon>Dikarya</taxon>
        <taxon>Ascomycota</taxon>
        <taxon>Pezizomycotina</taxon>
        <taxon>Sordariomycetes</taxon>
        <taxon>Hypocreomycetidae</taxon>
        <taxon>Glomerellales</taxon>
        <taxon>Glomerellaceae</taxon>
        <taxon>Colletotrichum</taxon>
        <taxon>Colletotrichum gloeosporioides species complex</taxon>
    </lineage>
</organism>
<dbReference type="GO" id="GO:0004061">
    <property type="term" value="F:arylformamidase activity"/>
    <property type="evidence" value="ECO:0007669"/>
    <property type="project" value="InterPro"/>
</dbReference>
<dbReference type="SMART" id="SM00906">
    <property type="entry name" value="Fungal_trans"/>
    <property type="match status" value="1"/>
</dbReference>
<name>A0A8H3WSU1_9PEZI</name>
<comment type="similarity">
    <text evidence="1">Belongs to the Cyclase 1 superfamily.</text>
</comment>
<dbReference type="PANTHER" id="PTHR34861:SF11">
    <property type="entry name" value="CYCLASE"/>
    <property type="match status" value="1"/>
</dbReference>
<dbReference type="SUPFAM" id="SSF102198">
    <property type="entry name" value="Putative cyclase"/>
    <property type="match status" value="1"/>
</dbReference>
<dbReference type="Gene3D" id="2.120.10.30">
    <property type="entry name" value="TolB, C-terminal domain"/>
    <property type="match status" value="1"/>
</dbReference>
<dbReference type="SMART" id="SM00066">
    <property type="entry name" value="GAL4"/>
    <property type="match status" value="1"/>
</dbReference>
<evidence type="ECO:0000313" key="7">
    <source>
        <dbReference type="Proteomes" id="UP000434172"/>
    </source>
</evidence>
<dbReference type="Pfam" id="PF04199">
    <property type="entry name" value="Cyclase"/>
    <property type="match status" value="1"/>
</dbReference>
<comment type="caution">
    <text evidence="6">The sequence shown here is derived from an EMBL/GenBank/DDBJ whole genome shotgun (WGS) entry which is preliminary data.</text>
</comment>
<feature type="region of interest" description="Disordered" evidence="4">
    <location>
        <begin position="88"/>
        <end position="140"/>
    </location>
</feature>